<feature type="transmembrane region" description="Helical" evidence="1">
    <location>
        <begin position="6"/>
        <end position="25"/>
    </location>
</feature>
<proteinExistence type="predicted"/>
<dbReference type="Proteomes" id="UP000824280">
    <property type="component" value="Chromosome"/>
</dbReference>
<evidence type="ECO:0000313" key="2">
    <source>
        <dbReference type="EMBL" id="QZD86586.1"/>
    </source>
</evidence>
<feature type="transmembrane region" description="Helical" evidence="1">
    <location>
        <begin position="61"/>
        <end position="79"/>
    </location>
</feature>
<keyword evidence="1" id="KW-0472">Membrane</keyword>
<sequence>MLAPIVFLILGFIGTLFVGGAGRFLSTRFVDKRLTRVVGFSIAIGFVFAGGFRGVETNSDLQQAMLSIGMVAGLGLLWFRYFKSQKAER</sequence>
<evidence type="ECO:0008006" key="4">
    <source>
        <dbReference type="Google" id="ProtNLM"/>
    </source>
</evidence>
<reference evidence="2 3" key="1">
    <citation type="submission" date="2021-08" db="EMBL/GenBank/DDBJ databases">
        <title>Comparative Genomics Analysis of the Genus Qipengyuania Reveals Extensive Genetic Diversity and Metabolic Versatility, Including the Description of Fifteen Novel Species.</title>
        <authorList>
            <person name="Liu Y."/>
        </authorList>
    </citation>
    <scope>NUCLEOTIDE SEQUENCE [LARGE SCALE GENOMIC DNA]</scope>
    <source>
        <strain evidence="2 3">1XM2-8</strain>
    </source>
</reference>
<evidence type="ECO:0000256" key="1">
    <source>
        <dbReference type="SAM" id="Phobius"/>
    </source>
</evidence>
<keyword evidence="3" id="KW-1185">Reference proteome</keyword>
<name>A0ABX8ZC55_9SPHN</name>
<evidence type="ECO:0000313" key="3">
    <source>
        <dbReference type="Proteomes" id="UP000824280"/>
    </source>
</evidence>
<organism evidence="2 3">
    <name type="scientific">Qipengyuania psychrotolerans</name>
    <dbReference type="NCBI Taxonomy" id="2867238"/>
    <lineage>
        <taxon>Bacteria</taxon>
        <taxon>Pseudomonadati</taxon>
        <taxon>Pseudomonadota</taxon>
        <taxon>Alphaproteobacteria</taxon>
        <taxon>Sphingomonadales</taxon>
        <taxon>Erythrobacteraceae</taxon>
        <taxon>Qipengyuania</taxon>
    </lineage>
</organism>
<gene>
    <name evidence="2" type="ORF">K3166_10215</name>
</gene>
<dbReference type="RefSeq" id="WP_221422130.1">
    <property type="nucleotide sequence ID" value="NZ_CP081297.1"/>
</dbReference>
<accession>A0ABX8ZC55</accession>
<keyword evidence="1" id="KW-0812">Transmembrane</keyword>
<keyword evidence="1" id="KW-1133">Transmembrane helix</keyword>
<dbReference type="EMBL" id="CP081297">
    <property type="protein sequence ID" value="QZD86586.1"/>
    <property type="molecule type" value="Genomic_DNA"/>
</dbReference>
<protein>
    <recommendedName>
        <fullName evidence="4">GlsB/YeaQ/YmgE family stress response membrane protein</fullName>
    </recommendedName>
</protein>
<feature type="transmembrane region" description="Helical" evidence="1">
    <location>
        <begin position="37"/>
        <end position="55"/>
    </location>
</feature>